<sequence>MDQDNRQRSHNIEDMALLDSQHHSAGEAALAYSRPNEFGQDEPEATIVDVADIWTEFEVRRRSAEYYLNRYFECMDRITTSVFASGDLDPPSPSEALSSRASPDGERGLMRLKIYTDSLLRDLIAMEETLARAQGIHDSAKPPIFSPIPAVWTLGCSLSAIAVPVRAVVGASIAGAVVGAIAIAAPPVRHAIQSHNLKQICLRLRHLKSAVANGDDLTKYHDDLTRSHFATLRQVAADIKANRGAVVEI</sequence>
<accession>A0AAN6RZW4</accession>
<reference evidence="2" key="1">
    <citation type="journal article" date="2023" name="Mol. Phylogenet. Evol.">
        <title>Genome-scale phylogeny and comparative genomics of the fungal order Sordariales.</title>
        <authorList>
            <person name="Hensen N."/>
            <person name="Bonometti L."/>
            <person name="Westerberg I."/>
            <person name="Brannstrom I.O."/>
            <person name="Guillou S."/>
            <person name="Cros-Aarteil S."/>
            <person name="Calhoun S."/>
            <person name="Haridas S."/>
            <person name="Kuo A."/>
            <person name="Mondo S."/>
            <person name="Pangilinan J."/>
            <person name="Riley R."/>
            <person name="LaButti K."/>
            <person name="Andreopoulos B."/>
            <person name="Lipzen A."/>
            <person name="Chen C."/>
            <person name="Yan M."/>
            <person name="Daum C."/>
            <person name="Ng V."/>
            <person name="Clum A."/>
            <person name="Steindorff A."/>
            <person name="Ohm R.A."/>
            <person name="Martin F."/>
            <person name="Silar P."/>
            <person name="Natvig D.O."/>
            <person name="Lalanne C."/>
            <person name="Gautier V."/>
            <person name="Ament-Velasquez S.L."/>
            <person name="Kruys A."/>
            <person name="Hutchinson M.I."/>
            <person name="Powell A.J."/>
            <person name="Barry K."/>
            <person name="Miller A.N."/>
            <person name="Grigoriev I.V."/>
            <person name="Debuchy R."/>
            <person name="Gladieux P."/>
            <person name="Hiltunen Thoren M."/>
            <person name="Johannesson H."/>
        </authorList>
    </citation>
    <scope>NUCLEOTIDE SEQUENCE [LARGE SCALE GENOMIC DNA]</scope>
    <source>
        <strain evidence="2">CBS 340.73</strain>
    </source>
</reference>
<proteinExistence type="predicted"/>
<dbReference type="AlphaFoldDB" id="A0AAN6RZW4"/>
<dbReference type="Proteomes" id="UP001303473">
    <property type="component" value="Unassembled WGS sequence"/>
</dbReference>
<evidence type="ECO:0000313" key="1">
    <source>
        <dbReference type="EMBL" id="KAK3934626.1"/>
    </source>
</evidence>
<name>A0AAN6RZW4_9PEZI</name>
<comment type="caution">
    <text evidence="1">The sequence shown here is derived from an EMBL/GenBank/DDBJ whole genome shotgun (WGS) entry which is preliminary data.</text>
</comment>
<protein>
    <submittedName>
        <fullName evidence="1">Uncharacterized protein</fullName>
    </submittedName>
</protein>
<keyword evidence="2" id="KW-1185">Reference proteome</keyword>
<gene>
    <name evidence="1" type="ORF">QBC46DRAFT_399364</name>
</gene>
<evidence type="ECO:0000313" key="2">
    <source>
        <dbReference type="Proteomes" id="UP001303473"/>
    </source>
</evidence>
<organism evidence="1 2">
    <name type="scientific">Diplogelasinospora grovesii</name>
    <dbReference type="NCBI Taxonomy" id="303347"/>
    <lineage>
        <taxon>Eukaryota</taxon>
        <taxon>Fungi</taxon>
        <taxon>Dikarya</taxon>
        <taxon>Ascomycota</taxon>
        <taxon>Pezizomycotina</taxon>
        <taxon>Sordariomycetes</taxon>
        <taxon>Sordariomycetidae</taxon>
        <taxon>Sordariales</taxon>
        <taxon>Diplogelasinosporaceae</taxon>
        <taxon>Diplogelasinospora</taxon>
    </lineage>
</organism>
<dbReference type="EMBL" id="MU853973">
    <property type="protein sequence ID" value="KAK3934626.1"/>
    <property type="molecule type" value="Genomic_DNA"/>
</dbReference>